<proteinExistence type="predicted"/>
<feature type="region of interest" description="Disordered" evidence="1">
    <location>
        <begin position="1"/>
        <end position="34"/>
    </location>
</feature>
<evidence type="ECO:0000256" key="1">
    <source>
        <dbReference type="SAM" id="MobiDB-lite"/>
    </source>
</evidence>
<evidence type="ECO:0000313" key="3">
    <source>
        <dbReference type="Proteomes" id="UP000649617"/>
    </source>
</evidence>
<dbReference type="EMBL" id="CAJNIZ010042761">
    <property type="protein sequence ID" value="CAE7636904.1"/>
    <property type="molecule type" value="Genomic_DNA"/>
</dbReference>
<dbReference type="AlphaFoldDB" id="A0A812VHZ2"/>
<sequence length="235" mass="25577">MSQSTNVKTSVLGPDRFRNRQVLHGGSSGDARFTDKGPLNARVLAHRNAVAACATAPSKKPKIADSVEVGAAEEATLRRNCLVDWMEMSVHVTPGQRSRRAAPQGFQEQYTSVVRHYLTSVSLKRKGTVGRKQLQAGWDGDEKPLLVQVQQACESTEGMLLMVQVAEGSPARGIAEGSLMRILLHQRHPALQSLMPHAGSWIQVIKFNMLQAEGPRGALLLPVELATAPDMRNEA</sequence>
<reference evidence="2" key="1">
    <citation type="submission" date="2021-02" db="EMBL/GenBank/DDBJ databases">
        <authorList>
            <person name="Dougan E. K."/>
            <person name="Rhodes N."/>
            <person name="Thang M."/>
            <person name="Chan C."/>
        </authorList>
    </citation>
    <scope>NUCLEOTIDE SEQUENCE</scope>
</reference>
<gene>
    <name evidence="2" type="ORF">SPIL2461_LOCUS16805</name>
</gene>
<evidence type="ECO:0000313" key="2">
    <source>
        <dbReference type="EMBL" id="CAE7636904.1"/>
    </source>
</evidence>
<dbReference type="OrthoDB" id="10403110at2759"/>
<dbReference type="Proteomes" id="UP000649617">
    <property type="component" value="Unassembled WGS sequence"/>
</dbReference>
<name>A0A812VHZ2_SYMPI</name>
<accession>A0A812VHZ2</accession>
<organism evidence="2 3">
    <name type="scientific">Symbiodinium pilosum</name>
    <name type="common">Dinoflagellate</name>
    <dbReference type="NCBI Taxonomy" id="2952"/>
    <lineage>
        <taxon>Eukaryota</taxon>
        <taxon>Sar</taxon>
        <taxon>Alveolata</taxon>
        <taxon>Dinophyceae</taxon>
        <taxon>Suessiales</taxon>
        <taxon>Symbiodiniaceae</taxon>
        <taxon>Symbiodinium</taxon>
    </lineage>
</organism>
<protein>
    <submittedName>
        <fullName evidence="2">Uncharacterized protein</fullName>
    </submittedName>
</protein>
<keyword evidence="3" id="KW-1185">Reference proteome</keyword>
<comment type="caution">
    <text evidence="2">The sequence shown here is derived from an EMBL/GenBank/DDBJ whole genome shotgun (WGS) entry which is preliminary data.</text>
</comment>